<evidence type="ECO:0000313" key="1">
    <source>
        <dbReference type="EMBL" id="MEM5289447.1"/>
    </source>
</evidence>
<comment type="caution">
    <text evidence="1">The sequence shown here is derived from an EMBL/GenBank/DDBJ whole genome shotgun (WGS) entry which is preliminary data.</text>
</comment>
<dbReference type="Proteomes" id="UP001494588">
    <property type="component" value="Unassembled WGS sequence"/>
</dbReference>
<reference evidence="1 2" key="1">
    <citation type="submission" date="2024-01" db="EMBL/GenBank/DDBJ databases">
        <title>The diversity of rhizobia nodulating Mimosa spp. in eleven states of Brazil covering several biomes is determined by host plant, location, and edaphic factors.</title>
        <authorList>
            <person name="Rouws L."/>
            <person name="Barauna A."/>
            <person name="Beukes C."/>
            <person name="De Faria S.M."/>
            <person name="Gross E."/>
            <person name="Dos Reis Junior F.B."/>
            <person name="Simon M."/>
            <person name="Maluk M."/>
            <person name="Odee D.W."/>
            <person name="Kenicer G."/>
            <person name="Young J.P.W."/>
            <person name="Reis V.M."/>
            <person name="Zilli J."/>
            <person name="James E.K."/>
        </authorList>
    </citation>
    <scope>NUCLEOTIDE SEQUENCE [LARGE SCALE GENOMIC DNA]</scope>
    <source>
        <strain evidence="1 2">JPY77</strain>
    </source>
</reference>
<proteinExistence type="predicted"/>
<protein>
    <submittedName>
        <fullName evidence="1">Uncharacterized protein</fullName>
    </submittedName>
</protein>
<accession>A0ABU9QJ22</accession>
<dbReference type="RefSeq" id="WP_233472055.1">
    <property type="nucleotide sequence ID" value="NZ_CAJHCS010000028.1"/>
</dbReference>
<dbReference type="EMBL" id="JAZHGC010000026">
    <property type="protein sequence ID" value="MEM5289447.1"/>
    <property type="molecule type" value="Genomic_DNA"/>
</dbReference>
<keyword evidence="2" id="KW-1185">Reference proteome</keyword>
<name>A0ABU9QJ22_9BURK</name>
<sequence length="90" mass="10155">MQDFDAERWGGLYPDGDFYGHPDTMLADLLPEPLPVNSRGHTPIDDFEHFCNYSGLSVQRAGPIGFAYAKLAYCTAWLDRLEREAAFGRN</sequence>
<organism evidence="1 2">
    <name type="scientific">Paraburkholderia sabiae</name>
    <dbReference type="NCBI Taxonomy" id="273251"/>
    <lineage>
        <taxon>Bacteria</taxon>
        <taxon>Pseudomonadati</taxon>
        <taxon>Pseudomonadota</taxon>
        <taxon>Betaproteobacteria</taxon>
        <taxon>Burkholderiales</taxon>
        <taxon>Burkholderiaceae</taxon>
        <taxon>Paraburkholderia</taxon>
    </lineage>
</organism>
<gene>
    <name evidence="1" type="ORF">V4C55_27375</name>
</gene>
<evidence type="ECO:0000313" key="2">
    <source>
        <dbReference type="Proteomes" id="UP001494588"/>
    </source>
</evidence>